<feature type="transmembrane region" description="Helical" evidence="1">
    <location>
        <begin position="136"/>
        <end position="160"/>
    </location>
</feature>
<gene>
    <name evidence="2" type="ORF">KAJ83_15200</name>
</gene>
<name>A0A8J7SAB3_9PROT</name>
<feature type="transmembrane region" description="Helical" evidence="1">
    <location>
        <begin position="7"/>
        <end position="28"/>
    </location>
</feature>
<dbReference type="PANTHER" id="PTHR34219">
    <property type="entry name" value="IRON-REGULATED INNER MEMBRANE PROTEIN-RELATED"/>
    <property type="match status" value="1"/>
</dbReference>
<keyword evidence="1" id="KW-0472">Membrane</keyword>
<dbReference type="EMBL" id="JAGMWN010000007">
    <property type="protein sequence ID" value="MBP5858367.1"/>
    <property type="molecule type" value="Genomic_DNA"/>
</dbReference>
<proteinExistence type="predicted"/>
<evidence type="ECO:0000313" key="2">
    <source>
        <dbReference type="EMBL" id="MBP5858367.1"/>
    </source>
</evidence>
<feature type="transmembrane region" description="Helical" evidence="1">
    <location>
        <begin position="384"/>
        <end position="404"/>
    </location>
</feature>
<feature type="transmembrane region" description="Helical" evidence="1">
    <location>
        <begin position="181"/>
        <end position="203"/>
    </location>
</feature>
<sequence>MAWLHAWVGILPGWLLFAVFLTGTIAFFRTEVTFWMQPELHASQPGPETAAMAMERLRTLAPNAESWVVGLPEERSPTLSLSWREPGAPPGRRGLTGTVLDAGSGVELHPRDTAGGNFLYRFHYELYALPRDWGRAIVGIATMAMFVAILSGVITHRRIFKDFFTFRPAKGGQRSWLDGHNAAAVLGLPFHLMITYSGLVLFISTLMPWALDDGGRHGRGGAPPDAETTVEKQLTPADLPEFAPIGPVLAQAEALWGIPAGRIMVEDPAGAAVITLAPRRNTRLSAHSGSGSIGVERLHFDGRSGRLIGRDDNIEESAVQATNNVLGSLHRARFADTTMRWLFFLAGVAGTAMVGTGLILWTVKRAKQQARPDGTIPRHIEVMERLNIAAITGLTIAVGAYFVANRLLPVDMADRAGWEIRVFFAVWAAFILHPFLRPLRVGWVEQLTIAAGLFAAIPLLNMAVTGSHLFVTLPAGSWIVAGFDLICLLTALGLGATALKVAGRWPVAAVRPSGRGARVRRRAVGRVE</sequence>
<keyword evidence="1" id="KW-1133">Transmembrane helix</keyword>
<organism evidence="2 3">
    <name type="scientific">Marivibrio halodurans</name>
    <dbReference type="NCBI Taxonomy" id="2039722"/>
    <lineage>
        <taxon>Bacteria</taxon>
        <taxon>Pseudomonadati</taxon>
        <taxon>Pseudomonadota</taxon>
        <taxon>Alphaproteobacteria</taxon>
        <taxon>Rhodospirillales</taxon>
        <taxon>Rhodospirillaceae</taxon>
        <taxon>Marivibrio</taxon>
    </lineage>
</organism>
<dbReference type="InterPro" id="IPR005625">
    <property type="entry name" value="PepSY-ass_TM"/>
</dbReference>
<protein>
    <submittedName>
        <fullName evidence="2">PepSY domain-containing protein</fullName>
    </submittedName>
</protein>
<dbReference type="Pfam" id="PF03929">
    <property type="entry name" value="PepSY_TM"/>
    <property type="match status" value="1"/>
</dbReference>
<dbReference type="Proteomes" id="UP000672602">
    <property type="component" value="Unassembled WGS sequence"/>
</dbReference>
<comment type="caution">
    <text evidence="2">The sequence shown here is derived from an EMBL/GenBank/DDBJ whole genome shotgun (WGS) entry which is preliminary data.</text>
</comment>
<reference evidence="2" key="1">
    <citation type="submission" date="2021-04" db="EMBL/GenBank/DDBJ databases">
        <authorList>
            <person name="Zhang D.-C."/>
        </authorList>
    </citation>
    <scope>NUCLEOTIDE SEQUENCE</scope>
    <source>
        <strain evidence="2">CGMCC 1.15697</strain>
    </source>
</reference>
<keyword evidence="3" id="KW-1185">Reference proteome</keyword>
<dbReference type="PANTHER" id="PTHR34219:SF4">
    <property type="entry name" value="PEPSY DOMAIN-CONTAINING PROTEIN"/>
    <property type="match status" value="1"/>
</dbReference>
<evidence type="ECO:0000313" key="3">
    <source>
        <dbReference type="Proteomes" id="UP000672602"/>
    </source>
</evidence>
<dbReference type="RefSeq" id="WP_210682949.1">
    <property type="nucleotide sequence ID" value="NZ_JAGMWN010000007.1"/>
</dbReference>
<keyword evidence="1" id="KW-0812">Transmembrane</keyword>
<feature type="transmembrane region" description="Helical" evidence="1">
    <location>
        <begin position="477"/>
        <end position="499"/>
    </location>
</feature>
<feature type="transmembrane region" description="Helical" evidence="1">
    <location>
        <begin position="416"/>
        <end position="436"/>
    </location>
</feature>
<evidence type="ECO:0000256" key="1">
    <source>
        <dbReference type="SAM" id="Phobius"/>
    </source>
</evidence>
<dbReference type="AlphaFoldDB" id="A0A8J7SAB3"/>
<feature type="transmembrane region" description="Helical" evidence="1">
    <location>
        <begin position="448"/>
        <end position="471"/>
    </location>
</feature>
<feature type="transmembrane region" description="Helical" evidence="1">
    <location>
        <begin position="341"/>
        <end position="363"/>
    </location>
</feature>
<accession>A0A8J7SAB3</accession>